<evidence type="ECO:0000313" key="4">
    <source>
        <dbReference type="Proteomes" id="UP001608902"/>
    </source>
</evidence>
<evidence type="ECO:0000313" key="3">
    <source>
        <dbReference type="EMBL" id="MFH4983312.1"/>
    </source>
</evidence>
<comment type="caution">
    <text evidence="3">The sequence shown here is derived from an EMBL/GenBank/DDBJ whole genome shotgun (WGS) entry which is preliminary data.</text>
</comment>
<name>A0ABD6F1P6_9BILA</name>
<dbReference type="AlphaFoldDB" id="A0ABD6F1P6"/>
<sequence length="130" mass="14731">MLLLVLYFIISKVLNTKTIEISKFSLRNGGVALWFLVGKDIFPNSGGQIVPVYVPETSQFDCDSLRDYAAETVMLKLPGSLDVKDVFWLSVFSLTQGISISHLYLPYNDMHLPPDLDEVFAPYCIWNHDN</sequence>
<keyword evidence="1" id="KW-0732">Signal</keyword>
<proteinExistence type="predicted"/>
<dbReference type="Proteomes" id="UP001608902">
    <property type="component" value="Unassembled WGS sequence"/>
</dbReference>
<feature type="chain" id="PRO_5044744030" description="DM13 domain-containing protein" evidence="1">
    <location>
        <begin position="16"/>
        <end position="130"/>
    </location>
</feature>
<reference evidence="3 4" key="1">
    <citation type="submission" date="2024-08" db="EMBL/GenBank/DDBJ databases">
        <title>Gnathostoma spinigerum genome.</title>
        <authorList>
            <person name="Gonzalez-Bertolin B."/>
            <person name="Monzon S."/>
            <person name="Zaballos A."/>
            <person name="Jimenez P."/>
            <person name="Dekumyoy P."/>
            <person name="Varona S."/>
            <person name="Cuesta I."/>
            <person name="Sumanam S."/>
            <person name="Adisakwattana P."/>
            <person name="Gasser R.B."/>
            <person name="Hernandez-Gonzalez A."/>
            <person name="Young N.D."/>
            <person name="Perteguer M.J."/>
        </authorList>
    </citation>
    <scope>NUCLEOTIDE SEQUENCE [LARGE SCALE GENOMIC DNA]</scope>
    <source>
        <strain evidence="3">AL3</strain>
        <tissue evidence="3">Liver</tissue>
    </source>
</reference>
<protein>
    <recommendedName>
        <fullName evidence="2">DM13 domain-containing protein</fullName>
    </recommendedName>
</protein>
<dbReference type="Pfam" id="PF10517">
    <property type="entry name" value="DM13"/>
    <property type="match status" value="1"/>
</dbReference>
<dbReference type="InterPro" id="IPR019545">
    <property type="entry name" value="DM13_domain"/>
</dbReference>
<gene>
    <name evidence="3" type="ORF">AB6A40_010021</name>
</gene>
<keyword evidence="4" id="KW-1185">Reference proteome</keyword>
<feature type="domain" description="DM13" evidence="2">
    <location>
        <begin position="1"/>
        <end position="106"/>
    </location>
</feature>
<organism evidence="3 4">
    <name type="scientific">Gnathostoma spinigerum</name>
    <dbReference type="NCBI Taxonomy" id="75299"/>
    <lineage>
        <taxon>Eukaryota</taxon>
        <taxon>Metazoa</taxon>
        <taxon>Ecdysozoa</taxon>
        <taxon>Nematoda</taxon>
        <taxon>Chromadorea</taxon>
        <taxon>Rhabditida</taxon>
        <taxon>Spirurina</taxon>
        <taxon>Gnathostomatomorpha</taxon>
        <taxon>Gnathostomatoidea</taxon>
        <taxon>Gnathostomatidae</taxon>
        <taxon>Gnathostoma</taxon>
    </lineage>
</organism>
<dbReference type="PROSITE" id="PS51549">
    <property type="entry name" value="DM13"/>
    <property type="match status" value="1"/>
</dbReference>
<feature type="signal peptide" evidence="1">
    <location>
        <begin position="1"/>
        <end position="15"/>
    </location>
</feature>
<dbReference type="SMART" id="SM00686">
    <property type="entry name" value="DM13"/>
    <property type="match status" value="1"/>
</dbReference>
<accession>A0ABD6F1P6</accession>
<evidence type="ECO:0000256" key="1">
    <source>
        <dbReference type="SAM" id="SignalP"/>
    </source>
</evidence>
<evidence type="ECO:0000259" key="2">
    <source>
        <dbReference type="PROSITE" id="PS51549"/>
    </source>
</evidence>
<dbReference type="EMBL" id="JBGFUD010011810">
    <property type="protein sequence ID" value="MFH4983312.1"/>
    <property type="molecule type" value="Genomic_DNA"/>
</dbReference>